<sequence length="107" mass="11746">MPTYQDVTDTAKIEKQINKNIQDVEAAEQALVTIHTLAGETQITADPMSQWLGLLSKAFPKVQKWGGSKDLIEIYPAGTTGLGKSDRLKFQVGKTQVAVVEAYESEH</sequence>
<name>A0A1I1TEJ4_9BURK</name>
<reference evidence="2" key="1">
    <citation type="submission" date="2016-10" db="EMBL/GenBank/DDBJ databases">
        <authorList>
            <person name="Varghese N."/>
            <person name="Submissions S."/>
        </authorList>
    </citation>
    <scope>NUCLEOTIDE SEQUENCE [LARGE SCALE GENOMIC DNA]</scope>
    <source>
        <strain evidence="2">DSM 7481</strain>
    </source>
</reference>
<organism evidence="1 2">
    <name type="scientific">Paracidovorax konjaci</name>
    <dbReference type="NCBI Taxonomy" id="32040"/>
    <lineage>
        <taxon>Bacteria</taxon>
        <taxon>Pseudomonadati</taxon>
        <taxon>Pseudomonadota</taxon>
        <taxon>Betaproteobacteria</taxon>
        <taxon>Burkholderiales</taxon>
        <taxon>Comamonadaceae</taxon>
        <taxon>Paracidovorax</taxon>
    </lineage>
</organism>
<dbReference type="AlphaFoldDB" id="A0A1I1TEJ4"/>
<dbReference type="EMBL" id="FOMQ01000003">
    <property type="protein sequence ID" value="SFD57009.1"/>
    <property type="molecule type" value="Genomic_DNA"/>
</dbReference>
<gene>
    <name evidence="1" type="ORF">SAMN04489710_103313</name>
</gene>
<proteinExistence type="predicted"/>
<accession>A0A1I1TEJ4</accession>
<dbReference type="RefSeq" id="WP_092950401.1">
    <property type="nucleotide sequence ID" value="NZ_FOMQ01000003.1"/>
</dbReference>
<keyword evidence="2" id="KW-1185">Reference proteome</keyword>
<evidence type="ECO:0000313" key="2">
    <source>
        <dbReference type="Proteomes" id="UP000199517"/>
    </source>
</evidence>
<dbReference type="OrthoDB" id="8812339at2"/>
<evidence type="ECO:0000313" key="1">
    <source>
        <dbReference type="EMBL" id="SFD57009.1"/>
    </source>
</evidence>
<dbReference type="Proteomes" id="UP000199517">
    <property type="component" value="Unassembled WGS sequence"/>
</dbReference>
<protein>
    <submittedName>
        <fullName evidence="1">Uncharacterized protein</fullName>
    </submittedName>
</protein>